<comment type="caution">
    <text evidence="1">The sequence shown here is derived from an EMBL/GenBank/DDBJ whole genome shotgun (WGS) entry which is preliminary data.</text>
</comment>
<keyword evidence="1" id="KW-0067">ATP-binding</keyword>
<name>A0A5N5HL17_9ROSA</name>
<keyword evidence="1" id="KW-0547">Nucleotide-binding</keyword>
<proteinExistence type="predicted"/>
<sequence length="71" mass="8095">MGNESLPRRRGEETDERVCEIEPWLVIAELDLCKVEEPEFEGIKLSSFVVSDLSLANWQQPEGDCMRLTAV</sequence>
<evidence type="ECO:0000313" key="2">
    <source>
        <dbReference type="Proteomes" id="UP000327157"/>
    </source>
</evidence>
<keyword evidence="1" id="KW-0347">Helicase</keyword>
<dbReference type="AlphaFoldDB" id="A0A5N5HL17"/>
<dbReference type="Proteomes" id="UP000327157">
    <property type="component" value="Chromosome 2"/>
</dbReference>
<evidence type="ECO:0000313" key="1">
    <source>
        <dbReference type="EMBL" id="KAB2626842.1"/>
    </source>
</evidence>
<reference evidence="1 2" key="1">
    <citation type="submission" date="2019-09" db="EMBL/GenBank/DDBJ databases">
        <authorList>
            <person name="Ou C."/>
        </authorList>
    </citation>
    <scope>NUCLEOTIDE SEQUENCE [LARGE SCALE GENOMIC DNA]</scope>
    <source>
        <strain evidence="1">S2</strain>
        <tissue evidence="1">Leaf</tissue>
    </source>
</reference>
<organism evidence="1 2">
    <name type="scientific">Pyrus ussuriensis x Pyrus communis</name>
    <dbReference type="NCBI Taxonomy" id="2448454"/>
    <lineage>
        <taxon>Eukaryota</taxon>
        <taxon>Viridiplantae</taxon>
        <taxon>Streptophyta</taxon>
        <taxon>Embryophyta</taxon>
        <taxon>Tracheophyta</taxon>
        <taxon>Spermatophyta</taxon>
        <taxon>Magnoliopsida</taxon>
        <taxon>eudicotyledons</taxon>
        <taxon>Gunneridae</taxon>
        <taxon>Pentapetalae</taxon>
        <taxon>rosids</taxon>
        <taxon>fabids</taxon>
        <taxon>Rosales</taxon>
        <taxon>Rosaceae</taxon>
        <taxon>Amygdaloideae</taxon>
        <taxon>Maleae</taxon>
        <taxon>Pyrus</taxon>
    </lineage>
</organism>
<keyword evidence="2" id="KW-1185">Reference proteome</keyword>
<dbReference type="EMBL" id="SMOL01000157">
    <property type="protein sequence ID" value="KAB2626842.1"/>
    <property type="molecule type" value="Genomic_DNA"/>
</dbReference>
<gene>
    <name evidence="1" type="ORF">D8674_020460</name>
</gene>
<reference evidence="2" key="2">
    <citation type="submission" date="2019-10" db="EMBL/GenBank/DDBJ databases">
        <title>A de novo genome assembly of a pear dwarfing rootstock.</title>
        <authorList>
            <person name="Wang F."/>
            <person name="Wang J."/>
            <person name="Li S."/>
            <person name="Zhang Y."/>
            <person name="Fang M."/>
            <person name="Ma L."/>
            <person name="Zhao Y."/>
            <person name="Jiang S."/>
        </authorList>
    </citation>
    <scope>NUCLEOTIDE SEQUENCE [LARGE SCALE GENOMIC DNA]</scope>
</reference>
<accession>A0A5N5HL17</accession>
<dbReference type="GO" id="GO:0004386">
    <property type="term" value="F:helicase activity"/>
    <property type="evidence" value="ECO:0007669"/>
    <property type="project" value="UniProtKB-KW"/>
</dbReference>
<reference evidence="1 2" key="3">
    <citation type="submission" date="2019-11" db="EMBL/GenBank/DDBJ databases">
        <title>A de novo genome assembly of a pear dwarfing rootstock.</title>
        <authorList>
            <person name="Wang F."/>
            <person name="Wang J."/>
            <person name="Li S."/>
            <person name="Zhang Y."/>
            <person name="Fang M."/>
            <person name="Ma L."/>
            <person name="Zhao Y."/>
            <person name="Jiang S."/>
        </authorList>
    </citation>
    <scope>NUCLEOTIDE SEQUENCE [LARGE SCALE GENOMIC DNA]</scope>
    <source>
        <strain evidence="1">S2</strain>
        <tissue evidence="1">Leaf</tissue>
    </source>
</reference>
<protein>
    <submittedName>
        <fullName evidence="1">DNA helicase MCM8</fullName>
    </submittedName>
</protein>
<keyword evidence="1" id="KW-0378">Hydrolase</keyword>